<evidence type="ECO:0000313" key="2">
    <source>
        <dbReference type="EMBL" id="MBL0682191.1"/>
    </source>
</evidence>
<feature type="signal peptide" evidence="1">
    <location>
        <begin position="1"/>
        <end position="18"/>
    </location>
</feature>
<feature type="chain" id="PRO_5036968034" evidence="1">
    <location>
        <begin position="19"/>
        <end position="115"/>
    </location>
</feature>
<comment type="caution">
    <text evidence="2">The sequence shown here is derived from an EMBL/GenBank/DDBJ whole genome shotgun (WGS) entry which is preliminary data.</text>
</comment>
<proteinExistence type="predicted"/>
<sequence>MKKILALMAIASVTLACSSNGITGEYSCERPNGKFGSTLRFKKGGKMFLDLVTQELAERSPDTQKYLNVAGEYEIIDDMIVIKYHNGFQTHTLNKIGDKLTSNTDIFTLCTCISK</sequence>
<reference evidence="2" key="1">
    <citation type="submission" date="2021-01" db="EMBL/GenBank/DDBJ databases">
        <authorList>
            <person name="Zhong Y.L."/>
        </authorList>
    </citation>
    <scope>NUCLEOTIDE SEQUENCE</scope>
    <source>
        <strain evidence="2">KCTC 23302</strain>
    </source>
</reference>
<keyword evidence="3" id="KW-1185">Reference proteome</keyword>
<keyword evidence="1" id="KW-0732">Signal</keyword>
<dbReference type="Proteomes" id="UP000651057">
    <property type="component" value="Unassembled WGS sequence"/>
</dbReference>
<evidence type="ECO:0000313" key="3">
    <source>
        <dbReference type="Proteomes" id="UP000651057"/>
    </source>
</evidence>
<accession>A0A936ZU48</accession>
<gene>
    <name evidence="2" type="ORF">JJQ60_01555</name>
</gene>
<dbReference type="AlphaFoldDB" id="A0A936ZU48"/>
<evidence type="ECO:0000256" key="1">
    <source>
        <dbReference type="SAM" id="SignalP"/>
    </source>
</evidence>
<dbReference type="EMBL" id="JAERQJ010000001">
    <property type="protein sequence ID" value="MBL0682191.1"/>
    <property type="molecule type" value="Genomic_DNA"/>
</dbReference>
<protein>
    <submittedName>
        <fullName evidence="2">Uncharacterized protein</fullName>
    </submittedName>
</protein>
<name>A0A936ZU48_9FLAO</name>
<dbReference type="RefSeq" id="WP_201916192.1">
    <property type="nucleotide sequence ID" value="NZ_BAABAX010000001.1"/>
</dbReference>
<dbReference type="PROSITE" id="PS51257">
    <property type="entry name" value="PROKAR_LIPOPROTEIN"/>
    <property type="match status" value="1"/>
</dbReference>
<organism evidence="2 3">
    <name type="scientific">Aquimarina mytili</name>
    <dbReference type="NCBI Taxonomy" id="874423"/>
    <lineage>
        <taxon>Bacteria</taxon>
        <taxon>Pseudomonadati</taxon>
        <taxon>Bacteroidota</taxon>
        <taxon>Flavobacteriia</taxon>
        <taxon>Flavobacteriales</taxon>
        <taxon>Flavobacteriaceae</taxon>
        <taxon>Aquimarina</taxon>
    </lineage>
</organism>